<dbReference type="PANTHER" id="PTHR10291:SF0">
    <property type="entry name" value="DEHYDRODOLICHYL DIPHOSPHATE SYNTHASE 2"/>
    <property type="match status" value="1"/>
</dbReference>
<evidence type="ECO:0000256" key="1">
    <source>
        <dbReference type="ARBA" id="ARBA00022679"/>
    </source>
</evidence>
<accession>A0A9D1I880</accession>
<dbReference type="GO" id="GO:0016094">
    <property type="term" value="P:polyprenol biosynthetic process"/>
    <property type="evidence" value="ECO:0007669"/>
    <property type="project" value="TreeGrafter"/>
</dbReference>
<reference evidence="2" key="2">
    <citation type="journal article" date="2021" name="PeerJ">
        <title>Extensive microbial diversity within the chicken gut microbiome revealed by metagenomics and culture.</title>
        <authorList>
            <person name="Gilroy R."/>
            <person name="Ravi A."/>
            <person name="Getino M."/>
            <person name="Pursley I."/>
            <person name="Horton D.L."/>
            <person name="Alikhan N.F."/>
            <person name="Baker D."/>
            <person name="Gharbi K."/>
            <person name="Hall N."/>
            <person name="Watson M."/>
            <person name="Adriaenssens E.M."/>
            <person name="Foster-Nyarko E."/>
            <person name="Jarju S."/>
            <person name="Secka A."/>
            <person name="Antonio M."/>
            <person name="Oren A."/>
            <person name="Chaudhuri R.R."/>
            <person name="La Ragione R."/>
            <person name="Hildebrand F."/>
            <person name="Pallen M.J."/>
        </authorList>
    </citation>
    <scope>NUCLEOTIDE SEQUENCE</scope>
    <source>
        <strain evidence="2">CHK195-4489</strain>
    </source>
</reference>
<dbReference type="Proteomes" id="UP000824089">
    <property type="component" value="Unassembled WGS sequence"/>
</dbReference>
<reference evidence="2" key="1">
    <citation type="submission" date="2020-10" db="EMBL/GenBank/DDBJ databases">
        <authorList>
            <person name="Gilroy R."/>
        </authorList>
    </citation>
    <scope>NUCLEOTIDE SEQUENCE</scope>
    <source>
        <strain evidence="2">CHK195-4489</strain>
    </source>
</reference>
<dbReference type="InterPro" id="IPR001441">
    <property type="entry name" value="UPP_synth-like"/>
</dbReference>
<feature type="non-terminal residue" evidence="2">
    <location>
        <position position="51"/>
    </location>
</feature>
<evidence type="ECO:0000313" key="3">
    <source>
        <dbReference type="Proteomes" id="UP000824089"/>
    </source>
</evidence>
<dbReference type="EMBL" id="DVMM01000175">
    <property type="protein sequence ID" value="HIU30226.1"/>
    <property type="molecule type" value="Genomic_DNA"/>
</dbReference>
<keyword evidence="1" id="KW-0808">Transferase</keyword>
<dbReference type="GO" id="GO:0045547">
    <property type="term" value="F:ditrans,polycis-polyprenyl diphosphate synthase [(2E,6E)-farnesyl diphosphate specific] activity"/>
    <property type="evidence" value="ECO:0007669"/>
    <property type="project" value="TreeGrafter"/>
</dbReference>
<protein>
    <submittedName>
        <fullName evidence="2">Undecaprenyl diphosphate synthase family protein</fullName>
    </submittedName>
</protein>
<name>A0A9D1I880_9CLOT</name>
<dbReference type="PANTHER" id="PTHR10291">
    <property type="entry name" value="DEHYDRODOLICHYL DIPHOSPHATE SYNTHASE FAMILY MEMBER"/>
    <property type="match status" value="1"/>
</dbReference>
<gene>
    <name evidence="2" type="ORF">IAD50_08025</name>
</gene>
<dbReference type="AlphaFoldDB" id="A0A9D1I880"/>
<evidence type="ECO:0000313" key="2">
    <source>
        <dbReference type="EMBL" id="HIU30226.1"/>
    </source>
</evidence>
<comment type="caution">
    <text evidence="2">The sequence shown here is derived from an EMBL/GenBank/DDBJ whole genome shotgun (WGS) entry which is preliminary data.</text>
</comment>
<proteinExistence type="predicted"/>
<dbReference type="InterPro" id="IPR036424">
    <property type="entry name" value="UPP_synth-like_sf"/>
</dbReference>
<organism evidence="2 3">
    <name type="scientific">Candidatus Egerieisoma faecipullorum</name>
    <dbReference type="NCBI Taxonomy" id="2840963"/>
    <lineage>
        <taxon>Bacteria</taxon>
        <taxon>Bacillati</taxon>
        <taxon>Bacillota</taxon>
        <taxon>Clostridia</taxon>
        <taxon>Eubacteriales</taxon>
        <taxon>Clostridiaceae</taxon>
        <taxon>Clostridiaceae incertae sedis</taxon>
        <taxon>Candidatus Egerieisoma</taxon>
    </lineage>
</organism>
<dbReference type="Gene3D" id="3.40.1180.10">
    <property type="entry name" value="Decaprenyl diphosphate synthase-like"/>
    <property type="match status" value="1"/>
</dbReference>
<sequence length="51" mass="5851">MTQDIRRISKELIEYHGEVLHIPRHIAVIPDGNRRWAKERGLPAVAGHKKG</sequence>
<dbReference type="SUPFAM" id="SSF64005">
    <property type="entry name" value="Undecaprenyl diphosphate synthase"/>
    <property type="match status" value="1"/>
</dbReference>